<dbReference type="SMART" id="SM00368">
    <property type="entry name" value="LRR_RI"/>
    <property type="match status" value="5"/>
</dbReference>
<keyword evidence="11" id="KW-0677">Repeat</keyword>
<evidence type="ECO:0000256" key="21">
    <source>
        <dbReference type="ARBA" id="ARBA00063527"/>
    </source>
</evidence>
<dbReference type="GO" id="GO:0140566">
    <property type="term" value="F:histone reader activity"/>
    <property type="evidence" value="ECO:0007669"/>
    <property type="project" value="Ensembl"/>
</dbReference>
<dbReference type="FunFam" id="1.25.40.10:FF:000297">
    <property type="entry name" value="tonsoku-like protein isoform X2"/>
    <property type="match status" value="1"/>
</dbReference>
<dbReference type="InterPro" id="IPR019734">
    <property type="entry name" value="TPR_rpt"/>
</dbReference>
<dbReference type="PRINTS" id="PR01415">
    <property type="entry name" value="ANKYRIN"/>
</dbReference>
<feature type="region of interest" description="Disordered" evidence="24">
    <location>
        <begin position="507"/>
        <end position="554"/>
    </location>
</feature>
<dbReference type="GeneTree" id="ENSGT00940000160188"/>
<feature type="repeat" description="ANK" evidence="23">
    <location>
        <begin position="605"/>
        <end position="637"/>
    </location>
</feature>
<dbReference type="InterPro" id="IPR032675">
    <property type="entry name" value="LRR_dom_sf"/>
</dbReference>
<dbReference type="SUPFAM" id="SSF48403">
    <property type="entry name" value="Ankyrin repeat"/>
    <property type="match status" value="1"/>
</dbReference>
<feature type="compositionally biased region" description="Low complexity" evidence="24">
    <location>
        <begin position="777"/>
        <end position="790"/>
    </location>
</feature>
<feature type="compositionally biased region" description="Acidic residues" evidence="24">
    <location>
        <begin position="509"/>
        <end position="553"/>
    </location>
</feature>
<evidence type="ECO:0000256" key="15">
    <source>
        <dbReference type="ARBA" id="ARBA00023043"/>
    </source>
</evidence>
<feature type="compositionally biased region" description="Pro residues" evidence="24">
    <location>
        <begin position="736"/>
        <end position="745"/>
    </location>
</feature>
<dbReference type="Pfam" id="PF13516">
    <property type="entry name" value="LRR_6"/>
    <property type="match status" value="3"/>
</dbReference>
<keyword evidence="14" id="KW-0156">Chromatin regulator</keyword>
<evidence type="ECO:0000256" key="23">
    <source>
        <dbReference type="PROSITE-ProRule" id="PRU00023"/>
    </source>
</evidence>
<dbReference type="Gene3D" id="1.25.40.10">
    <property type="entry name" value="Tetratricopeptide repeat domain"/>
    <property type="match status" value="2"/>
</dbReference>
<dbReference type="Ensembl" id="ENSBGRT00000032592.1">
    <property type="protein sequence ID" value="ENSBGRP00000028160.1"/>
    <property type="gene ID" value="ENSBGRG00000017771.1"/>
</dbReference>
<keyword evidence="10" id="KW-0433">Leucine-rich repeat</keyword>
<evidence type="ECO:0000256" key="20">
    <source>
        <dbReference type="ARBA" id="ARBA00053445"/>
    </source>
</evidence>
<dbReference type="InterPro" id="IPR002110">
    <property type="entry name" value="Ankyrin_rpt"/>
</dbReference>
<dbReference type="GO" id="GO:0016604">
    <property type="term" value="C:nuclear body"/>
    <property type="evidence" value="ECO:0007669"/>
    <property type="project" value="Ensembl"/>
</dbReference>
<feature type="region of interest" description="Disordered" evidence="24">
    <location>
        <begin position="875"/>
        <end position="970"/>
    </location>
</feature>
<evidence type="ECO:0000256" key="12">
    <source>
        <dbReference type="ARBA" id="ARBA00022763"/>
    </source>
</evidence>
<dbReference type="Gene3D" id="1.25.40.20">
    <property type="entry name" value="Ankyrin repeat-containing domain"/>
    <property type="match status" value="1"/>
</dbReference>
<evidence type="ECO:0000256" key="10">
    <source>
        <dbReference type="ARBA" id="ARBA00022614"/>
    </source>
</evidence>
<dbReference type="GO" id="GO:0071168">
    <property type="term" value="P:protein localization to chromatin"/>
    <property type="evidence" value="ECO:0007669"/>
    <property type="project" value="Ensembl"/>
</dbReference>
<dbReference type="InterPro" id="IPR001611">
    <property type="entry name" value="Leu-rich_rpt"/>
</dbReference>
<dbReference type="FunFam" id="3.80.10.10:FF:000329">
    <property type="entry name" value="Tonsoku like, DNA repair protein"/>
    <property type="match status" value="1"/>
</dbReference>
<evidence type="ECO:0000256" key="9">
    <source>
        <dbReference type="ARBA" id="ARBA00022553"/>
    </source>
</evidence>
<evidence type="ECO:0000256" key="18">
    <source>
        <dbReference type="ARBA" id="ARBA00030801"/>
    </source>
</evidence>
<keyword evidence="7" id="KW-0488">Methylation</keyword>
<dbReference type="InterPro" id="IPR011990">
    <property type="entry name" value="TPR-like_helical_dom_sf"/>
</dbReference>
<keyword evidence="12" id="KW-0227">DNA damage</keyword>
<dbReference type="FunFam" id="1.25.40.20:FF:000151">
    <property type="entry name" value="Tonsoku like, DNA repair protein"/>
    <property type="match status" value="1"/>
</dbReference>
<evidence type="ECO:0000256" key="5">
    <source>
        <dbReference type="ARBA" id="ARBA00017829"/>
    </source>
</evidence>
<sequence length="1420" mass="155420">MLWAPRLHFPRCSAAGPGLRAGPGRAGPPRQQRAREVRNPGRGDYRMSLERELRQLSKAKTKAQRSGQLREEASVCHQLGELLASHGCYAEALREHQQELQLLETTDDPLGCAVAHRKIGERLAEMEDYSAALQHQHRYLELACALSNHVEQQRAWATIGRTHLDIYDHHQSQDALQQAQDAFEKSLAILDEKLQGSLPKRELSEMRTRIYLNLGLTCESLQQVALCSAYFKKSIFLAEQNHLYEDLFRARYNLGAIHWRRGQHSQAMRCLEGARECARVLKQAFLESECCLLLSQVLLDLGDFLAAKRALKKAYRLGSQKPLQKASVCRTLKYVLAVVQLQQRLEESEESDPKVAMGICEQLGDLFSKAGDFPKAAAAYQKQLRFAELLSRPGPELAVIHVSLAATLGDMKDHRQAVHHYEAELKLQEGNPLEEAKTWLNIALSREEAGDAYEVLALCFQKALGCAQLAGQPQLQRQILQHLHAVQLRLQPQEAPSTETRLQELIAAGDEDEGDGEDKEDEEDDDALEATELELSESENEADASPPLEEDEELRGCLGRQRVNKWSRRNDVGETLLHRACIEGQLGRVQDLVRQGHPLNPRDYCGWTPLHEACNYGHLDIVRFLLDHGATVDDPGGQGCDGITPLHDALNCGHFEVAELLIERGASVTLRTRKGHNPLETLQQWVKLYGKDLDSETQEKAAAMGRLLQVASLGRAPHSSQAPQTLPSNHLFDPETSPPSSPCPGTPEVCEASTRVSQGLAVSTVARPRRSRHKVASSSSSEGEDSAGPSQPTQKRPRHASPSLQTKAPMPGPASDREAATTSTSWAAYREAIRGVGSAQTCRLGPSPLRGPSEIPIPQAALIPQEECLAGDWLEEDFPMSPGHRGRCPARPQSSGDGGRHRASGPGSDTARRPRAQARQSRLPYLESRSTPVRADRANSQATEPARSPDVPRVVAPTGENPTAGHLPGQVLPPPIRVRVRVQDNLFLIPVPHREAHSVAWLAEQAAQRHYQASGLLPRLSLQKEGALLAPQDPIPDVLQSNEEVLAEVTSWDLPPLRDRYRRACQTLEQGEHQQVLQAVEHQGSAPTFSACSLALRQAQLTPLLRALKLHSALRELRLAGNRLGDGCVAELLATLDTVPGLTLLDLSSNHLGPEGLRQLAAGLLGQTTLQNLEELDLSMNPLGDGCGQALASILRACPVLCTLHLQACGFGPSFFLSHQVALGSAFQDTKCLKTLSLSYNGLGPTALGQVLGSLPAHSLLRLELSSVATGKSDLGLTDPVVHYLSQEGCVLEHLSLSANHLGDKDVRALSRCLPLCRSLVSLDLSANPEVSSAGLEELLSILQKRPQGLSFLGLSGCAVQGPLGLDLWDKVVAQLQELQLCTRRLSAEDRNALHQLLPSQLGPKVCTLDQGPKLFFRHL</sequence>
<evidence type="ECO:0000256" key="19">
    <source>
        <dbReference type="ARBA" id="ARBA00033240"/>
    </source>
</evidence>
<dbReference type="GO" id="GO:0031297">
    <property type="term" value="P:replication fork processing"/>
    <property type="evidence" value="ECO:0007669"/>
    <property type="project" value="Ensembl"/>
</dbReference>
<dbReference type="Gene3D" id="3.80.10.10">
    <property type="entry name" value="Ribonuclease Inhibitor"/>
    <property type="match status" value="3"/>
</dbReference>
<dbReference type="GO" id="GO:0035861">
    <property type="term" value="C:site of double-strand break"/>
    <property type="evidence" value="ECO:0007669"/>
    <property type="project" value="Ensembl"/>
</dbReference>
<evidence type="ECO:0000256" key="2">
    <source>
        <dbReference type="ARBA" id="ARBA00004286"/>
    </source>
</evidence>
<feature type="repeat" description="ANK" evidence="23">
    <location>
        <begin position="572"/>
        <end position="604"/>
    </location>
</feature>
<comment type="function">
    <text evidence="20">Component of the MMS22L-TONSL complex, a complex that promotes homologous recombination-mediated repair of double-strand breaks (DSBs) at stalled or collapsed replication forks. The MMS22L-TONSL complex is required to maintain genome integrity during DNA replication. It mediates the assembly of RAD51 filaments on single-stranded DNA (ssDNA): the MMS22L-TONSL complex is recruited to DSBs following histone replacement by histone chaperones and eviction of the replication protein A complex (RPA/RP-A) from DSBs. Following recruitment to DSBs, the TONSL-MMS22L complex promotes recruitment of RAD51 filaments and subsequent homologous recombination. Within the complex, TONSL acts as a histone reader, which recognizes and binds newly synthesized histones following their replacement by histone chaperones. Specifically binds histone H4 lacking methylation at 'Lys-20' (H4K20me0) and histone H3.1.</text>
</comment>
<dbReference type="GO" id="GO:0005662">
    <property type="term" value="C:DNA replication factor A complex"/>
    <property type="evidence" value="ECO:0007669"/>
    <property type="project" value="Ensembl"/>
</dbReference>
<keyword evidence="16" id="KW-0234">DNA repair</keyword>
<evidence type="ECO:0000256" key="3">
    <source>
        <dbReference type="ARBA" id="ARBA00004496"/>
    </source>
</evidence>
<keyword evidence="26" id="KW-1185">Reference proteome</keyword>
<dbReference type="PANTHER" id="PTHR46358">
    <property type="entry name" value="TONSOKU-LIKE PROTEIN"/>
    <property type="match status" value="1"/>
</dbReference>
<feature type="repeat" description="ANK" evidence="23">
    <location>
        <begin position="641"/>
        <end position="673"/>
    </location>
</feature>
<evidence type="ECO:0000256" key="7">
    <source>
        <dbReference type="ARBA" id="ARBA00022481"/>
    </source>
</evidence>
<keyword evidence="17" id="KW-0539">Nucleus</keyword>
<dbReference type="Ensembl" id="ENSBGRT00000032821.1">
    <property type="protein sequence ID" value="ENSBGRP00000028352.1"/>
    <property type="gene ID" value="ENSBGRG00000017771.1"/>
</dbReference>
<comment type="subunit">
    <text evidence="21">Component of the MMS22L-TONSL complex, a complex at least composed of MMS22L and TONSL/NFKBIL2. Interacts with the MCM complex, the FACT complex and the RPA complex. Interacts with MCM5; the interaction is direct. Binds histones, with a strong preference for histone H3.1 (histones H3.1 and H3-4/H3.1t). Interacts (via ANK repeats) with histone H4; specifically binds histone H4 lacking methylation at 'Lys-20' (H4K20me0). May interact with DNAJC9; the interaction seems to be histone-dependent.</text>
</comment>
<keyword evidence="6" id="KW-0158">Chromosome</keyword>
<dbReference type="SUPFAM" id="SSF48452">
    <property type="entry name" value="TPR-like"/>
    <property type="match status" value="2"/>
</dbReference>
<evidence type="ECO:0000256" key="11">
    <source>
        <dbReference type="ARBA" id="ARBA00022737"/>
    </source>
</evidence>
<evidence type="ECO:0000256" key="6">
    <source>
        <dbReference type="ARBA" id="ARBA00022454"/>
    </source>
</evidence>
<evidence type="ECO:0000256" key="17">
    <source>
        <dbReference type="ARBA" id="ARBA00023242"/>
    </source>
</evidence>
<name>A0A8C0AFF8_BOSMU</name>
<organism evidence="25 26">
    <name type="scientific">Bos mutus grunniens</name>
    <name type="common">Wild yak</name>
    <name type="synonym">Bos grunniens</name>
    <dbReference type="NCBI Taxonomy" id="30521"/>
    <lineage>
        <taxon>Eukaryota</taxon>
        <taxon>Metazoa</taxon>
        <taxon>Chordata</taxon>
        <taxon>Craniata</taxon>
        <taxon>Vertebrata</taxon>
        <taxon>Euteleostomi</taxon>
        <taxon>Mammalia</taxon>
        <taxon>Eutheria</taxon>
        <taxon>Laurasiatheria</taxon>
        <taxon>Artiodactyla</taxon>
        <taxon>Ruminantia</taxon>
        <taxon>Pecora</taxon>
        <taxon>Bovidae</taxon>
        <taxon>Bovinae</taxon>
        <taxon>Bos</taxon>
    </lineage>
</organism>
<comment type="subcellular location">
    <subcellularLocation>
        <location evidence="2">Chromosome</location>
    </subcellularLocation>
    <subcellularLocation>
        <location evidence="3">Cytoplasm</location>
    </subcellularLocation>
    <subcellularLocation>
        <location evidence="1">Nucleus</location>
    </subcellularLocation>
</comment>
<keyword evidence="9" id="KW-0597">Phosphoprotein</keyword>
<evidence type="ECO:0000256" key="14">
    <source>
        <dbReference type="ARBA" id="ARBA00022853"/>
    </source>
</evidence>
<dbReference type="Pfam" id="PF12796">
    <property type="entry name" value="Ank_2"/>
    <property type="match status" value="1"/>
</dbReference>
<evidence type="ECO:0000313" key="25">
    <source>
        <dbReference type="Ensembl" id="ENSBGRP00000028160.1"/>
    </source>
</evidence>
<reference evidence="25" key="1">
    <citation type="submission" date="2019-05" db="EMBL/GenBank/DDBJ databases">
        <authorList>
            <person name="Zhang S."/>
            <person name="Liu J."/>
        </authorList>
    </citation>
    <scope>NUCLEOTIDE SEQUENCE [LARGE SCALE GENOMIC DNA]</scope>
</reference>
<dbReference type="GO" id="GO:0042555">
    <property type="term" value="C:MCM complex"/>
    <property type="evidence" value="ECO:0007669"/>
    <property type="project" value="Ensembl"/>
</dbReference>
<dbReference type="SUPFAM" id="SSF52047">
    <property type="entry name" value="RNI-like"/>
    <property type="match status" value="1"/>
</dbReference>
<dbReference type="SMART" id="SM00248">
    <property type="entry name" value="ANK"/>
    <property type="match status" value="3"/>
</dbReference>
<protein>
    <recommendedName>
        <fullName evidence="5">Tonsoku-like protein</fullName>
    </recommendedName>
    <alternativeName>
        <fullName evidence="22">Inhibitor of kappa B-related protein</fullName>
    </alternativeName>
    <alternativeName>
        <fullName evidence="19">NF-kappa-B inhibitor-like protein 2</fullName>
    </alternativeName>
    <alternativeName>
        <fullName evidence="18">Nuclear factor of kappa light polypeptide gene enhancer in B-cells inhibitor-like 2</fullName>
    </alternativeName>
</protein>
<feature type="region of interest" description="Disordered" evidence="24">
    <location>
        <begin position="715"/>
        <end position="823"/>
    </location>
</feature>
<evidence type="ECO:0000256" key="8">
    <source>
        <dbReference type="ARBA" id="ARBA00022490"/>
    </source>
</evidence>
<proteinExistence type="inferred from homology"/>
<feature type="compositionally biased region" description="Basic and acidic residues" evidence="24">
    <location>
        <begin position="33"/>
        <end position="42"/>
    </location>
</feature>
<evidence type="ECO:0000256" key="13">
    <source>
        <dbReference type="ARBA" id="ARBA00022803"/>
    </source>
</evidence>
<evidence type="ECO:0000313" key="26">
    <source>
        <dbReference type="Proteomes" id="UP000694520"/>
    </source>
</evidence>
<keyword evidence="15 23" id="KW-0040">ANK repeat</keyword>
<dbReference type="PROSITE" id="PS50297">
    <property type="entry name" value="ANK_REP_REGION"/>
    <property type="match status" value="2"/>
</dbReference>
<evidence type="ECO:0000256" key="4">
    <source>
        <dbReference type="ARBA" id="ARBA00010999"/>
    </source>
</evidence>
<dbReference type="GO" id="GO:0042393">
    <property type="term" value="F:histone binding"/>
    <property type="evidence" value="ECO:0007669"/>
    <property type="project" value="Ensembl"/>
</dbReference>
<dbReference type="Pfam" id="PF13181">
    <property type="entry name" value="TPR_8"/>
    <property type="match status" value="1"/>
</dbReference>
<dbReference type="InterPro" id="IPR036770">
    <property type="entry name" value="Ankyrin_rpt-contain_sf"/>
</dbReference>
<feature type="region of interest" description="Disordered" evidence="24">
    <location>
        <begin position="14"/>
        <end position="42"/>
    </location>
</feature>
<evidence type="ECO:0000256" key="1">
    <source>
        <dbReference type="ARBA" id="ARBA00004123"/>
    </source>
</evidence>
<gene>
    <name evidence="25" type="primary">TONSL</name>
</gene>
<evidence type="ECO:0000256" key="24">
    <source>
        <dbReference type="SAM" id="MobiDB-lite"/>
    </source>
</evidence>
<dbReference type="PANTHER" id="PTHR46358:SF1">
    <property type="entry name" value="TONSOKU-LIKE PROTEIN"/>
    <property type="match status" value="1"/>
</dbReference>
<dbReference type="GO" id="GO:0005737">
    <property type="term" value="C:cytoplasm"/>
    <property type="evidence" value="ECO:0007669"/>
    <property type="project" value="UniProtKB-SubCell"/>
</dbReference>
<dbReference type="FunFam" id="1.25.40.10:FF:001517">
    <property type="entry name" value="Tonsoku-like protein"/>
    <property type="match status" value="1"/>
</dbReference>
<feature type="compositionally biased region" description="Polar residues" evidence="24">
    <location>
        <begin position="718"/>
        <end position="728"/>
    </location>
</feature>
<keyword evidence="8" id="KW-0963">Cytoplasm</keyword>
<evidence type="ECO:0000256" key="22">
    <source>
        <dbReference type="ARBA" id="ARBA00080944"/>
    </source>
</evidence>
<dbReference type="GO" id="GO:0035101">
    <property type="term" value="C:FACT complex"/>
    <property type="evidence" value="ECO:0007669"/>
    <property type="project" value="Ensembl"/>
</dbReference>
<dbReference type="PROSITE" id="PS50088">
    <property type="entry name" value="ANK_REPEAT"/>
    <property type="match status" value="3"/>
</dbReference>
<reference evidence="25" key="2">
    <citation type="submission" date="2025-05" db="UniProtKB">
        <authorList>
            <consortium name="Ensembl"/>
        </authorList>
    </citation>
    <scope>IDENTIFICATION</scope>
</reference>
<keyword evidence="13" id="KW-0802">TPR repeat</keyword>
<evidence type="ECO:0000256" key="16">
    <source>
        <dbReference type="ARBA" id="ARBA00023204"/>
    </source>
</evidence>
<dbReference type="SMART" id="SM00028">
    <property type="entry name" value="TPR"/>
    <property type="match status" value="6"/>
</dbReference>
<comment type="similarity">
    <text evidence="4">Belongs to the Tonsoku family.</text>
</comment>
<dbReference type="GO" id="GO:0000724">
    <property type="term" value="P:double-strand break repair via homologous recombination"/>
    <property type="evidence" value="ECO:0007669"/>
    <property type="project" value="Ensembl"/>
</dbReference>
<accession>A0A8C0AFF8</accession>
<dbReference type="Proteomes" id="UP000694520">
    <property type="component" value="Chromosome 18"/>
</dbReference>
<dbReference type="InterPro" id="IPR052311">
    <property type="entry name" value="MMS22L-TONSL_complex_comp"/>
</dbReference>